<feature type="compositionally biased region" description="Basic and acidic residues" evidence="6">
    <location>
        <begin position="116"/>
        <end position="125"/>
    </location>
</feature>
<feature type="compositionally biased region" description="Polar residues" evidence="6">
    <location>
        <begin position="454"/>
        <end position="464"/>
    </location>
</feature>
<keyword evidence="3" id="KW-0112">Calmodulin-binding</keyword>
<feature type="compositionally biased region" description="Basic and acidic residues" evidence="6">
    <location>
        <begin position="604"/>
        <end position="618"/>
    </location>
</feature>
<dbReference type="GO" id="GO:0016020">
    <property type="term" value="C:membrane"/>
    <property type="evidence" value="ECO:0007669"/>
    <property type="project" value="UniProtKB-SubCell"/>
</dbReference>
<feature type="compositionally biased region" description="Polar residues" evidence="6">
    <location>
        <begin position="709"/>
        <end position="731"/>
    </location>
</feature>
<name>A0AAV7CFS4_ENGPU</name>
<feature type="compositionally biased region" description="Basic and acidic residues" evidence="6">
    <location>
        <begin position="635"/>
        <end position="658"/>
    </location>
</feature>
<dbReference type="PANTHER" id="PTHR23209">
    <property type="entry name" value="A-KINASE ANCHOR PROTEIN 12"/>
    <property type="match status" value="1"/>
</dbReference>
<feature type="domain" description="A kinase-anchoring proteins AKAP-5 and AKAP-12 calmodulin (CaM)-binding" evidence="7">
    <location>
        <begin position="586"/>
        <end position="606"/>
    </location>
</feature>
<evidence type="ECO:0000256" key="2">
    <source>
        <dbReference type="ARBA" id="ARBA00022553"/>
    </source>
</evidence>
<feature type="compositionally biased region" description="Basic and acidic residues" evidence="6">
    <location>
        <begin position="514"/>
        <end position="523"/>
    </location>
</feature>
<proteinExistence type="predicted"/>
<keyword evidence="4" id="KW-0472">Membrane</keyword>
<feature type="compositionally biased region" description="Basic and acidic residues" evidence="6">
    <location>
        <begin position="678"/>
        <end position="707"/>
    </location>
</feature>
<keyword evidence="5" id="KW-0449">Lipoprotein</keyword>
<feature type="region of interest" description="Disordered" evidence="6">
    <location>
        <begin position="449"/>
        <end position="475"/>
    </location>
</feature>
<dbReference type="GO" id="GO:0010739">
    <property type="term" value="P:positive regulation of protein kinase A signaling"/>
    <property type="evidence" value="ECO:0007669"/>
    <property type="project" value="InterPro"/>
</dbReference>
<feature type="compositionally biased region" description="Basic and acidic residues" evidence="6">
    <location>
        <begin position="333"/>
        <end position="390"/>
    </location>
</feature>
<evidence type="ECO:0000256" key="6">
    <source>
        <dbReference type="SAM" id="MobiDB-lite"/>
    </source>
</evidence>
<evidence type="ECO:0000256" key="3">
    <source>
        <dbReference type="ARBA" id="ARBA00022860"/>
    </source>
</evidence>
<accession>A0AAV7CFS4</accession>
<dbReference type="Proteomes" id="UP000824782">
    <property type="component" value="Unassembled WGS sequence"/>
</dbReference>
<feature type="region of interest" description="Disordered" evidence="6">
    <location>
        <begin position="1286"/>
        <end position="1464"/>
    </location>
</feature>
<evidence type="ECO:0000313" key="9">
    <source>
        <dbReference type="Proteomes" id="UP000824782"/>
    </source>
</evidence>
<feature type="compositionally biased region" description="Polar residues" evidence="6">
    <location>
        <begin position="1455"/>
        <end position="1464"/>
    </location>
</feature>
<dbReference type="GO" id="GO:0007165">
    <property type="term" value="P:signal transduction"/>
    <property type="evidence" value="ECO:0007669"/>
    <property type="project" value="TreeGrafter"/>
</dbReference>
<dbReference type="GO" id="GO:0005516">
    <property type="term" value="F:calmodulin binding"/>
    <property type="evidence" value="ECO:0007669"/>
    <property type="project" value="UniProtKB-KW"/>
</dbReference>
<feature type="region of interest" description="Disordered" evidence="6">
    <location>
        <begin position="57"/>
        <end position="78"/>
    </location>
</feature>
<dbReference type="GO" id="GO:0005737">
    <property type="term" value="C:cytoplasm"/>
    <property type="evidence" value="ECO:0007669"/>
    <property type="project" value="TreeGrafter"/>
</dbReference>
<feature type="region of interest" description="Disordered" evidence="6">
    <location>
        <begin position="98"/>
        <end position="159"/>
    </location>
</feature>
<feature type="compositionally biased region" description="Low complexity" evidence="6">
    <location>
        <begin position="541"/>
        <end position="577"/>
    </location>
</feature>
<dbReference type="PANTHER" id="PTHR23209:SF4">
    <property type="entry name" value="A-KINASE ANCHOR PROTEIN 12"/>
    <property type="match status" value="1"/>
</dbReference>
<gene>
    <name evidence="8" type="ORF">GDO81_008455</name>
</gene>
<comment type="subcellular location">
    <subcellularLocation>
        <location evidence="1">Membrane</location>
        <topology evidence="1">Lipid-anchor</topology>
    </subcellularLocation>
</comment>
<evidence type="ECO:0000256" key="1">
    <source>
        <dbReference type="ARBA" id="ARBA00004635"/>
    </source>
</evidence>
<feature type="region of interest" description="Disordered" evidence="6">
    <location>
        <begin position="1"/>
        <end position="37"/>
    </location>
</feature>
<feature type="domain" description="A kinase-anchoring proteins AKAP-5 and AKAP-12 calmodulin (CaM)-binding" evidence="7">
    <location>
        <begin position="783"/>
        <end position="803"/>
    </location>
</feature>
<organism evidence="8 9">
    <name type="scientific">Engystomops pustulosus</name>
    <name type="common">Tungara frog</name>
    <name type="synonym">Physalaemus pustulosus</name>
    <dbReference type="NCBI Taxonomy" id="76066"/>
    <lineage>
        <taxon>Eukaryota</taxon>
        <taxon>Metazoa</taxon>
        <taxon>Chordata</taxon>
        <taxon>Craniata</taxon>
        <taxon>Vertebrata</taxon>
        <taxon>Euteleostomi</taxon>
        <taxon>Amphibia</taxon>
        <taxon>Batrachia</taxon>
        <taxon>Anura</taxon>
        <taxon>Neobatrachia</taxon>
        <taxon>Hyloidea</taxon>
        <taxon>Leptodactylidae</taxon>
        <taxon>Leiuperinae</taxon>
        <taxon>Engystomops</taxon>
    </lineage>
</organism>
<feature type="compositionally biased region" description="Polar residues" evidence="6">
    <location>
        <begin position="149"/>
        <end position="158"/>
    </location>
</feature>
<feature type="compositionally biased region" description="Basic and acidic residues" evidence="6">
    <location>
        <begin position="244"/>
        <end position="258"/>
    </location>
</feature>
<keyword evidence="2" id="KW-0597">Phosphoprotein</keyword>
<feature type="region of interest" description="Disordered" evidence="6">
    <location>
        <begin position="500"/>
        <end position="847"/>
    </location>
</feature>
<dbReference type="GO" id="GO:0051018">
    <property type="term" value="F:protein kinase A binding"/>
    <property type="evidence" value="ECO:0007669"/>
    <property type="project" value="InterPro"/>
</dbReference>
<dbReference type="EMBL" id="WNYA01000003">
    <property type="protein sequence ID" value="KAG8583530.1"/>
    <property type="molecule type" value="Genomic_DNA"/>
</dbReference>
<dbReference type="InterPro" id="IPR001573">
    <property type="entry name" value="AKAP_WSK"/>
</dbReference>
<dbReference type="PROSITE" id="PS51893">
    <property type="entry name" value="AKAP_CAM_BD"/>
    <property type="match status" value="3"/>
</dbReference>
<feature type="region of interest" description="Disordered" evidence="6">
    <location>
        <begin position="181"/>
        <end position="390"/>
    </location>
</feature>
<feature type="compositionally biased region" description="Basic and acidic residues" evidence="6">
    <location>
        <begin position="181"/>
        <end position="217"/>
    </location>
</feature>
<evidence type="ECO:0000259" key="7">
    <source>
        <dbReference type="PROSITE" id="PS51893"/>
    </source>
</evidence>
<feature type="compositionally biased region" description="Polar residues" evidence="6">
    <location>
        <begin position="259"/>
        <end position="274"/>
    </location>
</feature>
<feature type="compositionally biased region" description="Low complexity" evidence="6">
    <location>
        <begin position="765"/>
        <end position="775"/>
    </location>
</feature>
<comment type="caution">
    <text evidence="8">The sequence shown here is derived from an EMBL/GenBank/DDBJ whole genome shotgun (WGS) entry which is preliminary data.</text>
</comment>
<keyword evidence="9" id="KW-1185">Reference proteome</keyword>
<dbReference type="Pfam" id="PF03832">
    <property type="entry name" value="WSK"/>
    <property type="match status" value="3"/>
</dbReference>
<dbReference type="InterPro" id="IPR028540">
    <property type="entry name" value="AKAP12"/>
</dbReference>
<feature type="compositionally biased region" description="Polar residues" evidence="6">
    <location>
        <begin position="622"/>
        <end position="631"/>
    </location>
</feature>
<feature type="compositionally biased region" description="Low complexity" evidence="6">
    <location>
        <begin position="1303"/>
        <end position="1318"/>
    </location>
</feature>
<dbReference type="GO" id="GO:0090036">
    <property type="term" value="P:regulation of protein kinase C signaling"/>
    <property type="evidence" value="ECO:0007669"/>
    <property type="project" value="InterPro"/>
</dbReference>
<feature type="domain" description="A kinase-anchoring proteins AKAP-5 and AKAP-12 calmodulin (CaM)-binding" evidence="7">
    <location>
        <begin position="738"/>
        <end position="758"/>
    </location>
</feature>
<feature type="compositionally biased region" description="Basic and acidic residues" evidence="6">
    <location>
        <begin position="294"/>
        <end position="311"/>
    </location>
</feature>
<protein>
    <recommendedName>
        <fullName evidence="7">A kinase-anchoring proteins AKAP-5 and AKAP-12 calmodulin (CaM)-binding domain-containing protein</fullName>
    </recommendedName>
</protein>
<reference evidence="8" key="1">
    <citation type="thesis" date="2020" institute="ProQuest LLC" country="789 East Eisenhower Parkway, Ann Arbor, MI, USA">
        <title>Comparative Genomics and Chromosome Evolution.</title>
        <authorList>
            <person name="Mudd A.B."/>
        </authorList>
    </citation>
    <scope>NUCLEOTIDE SEQUENCE</scope>
    <source>
        <strain evidence="8">237g6f4</strain>
        <tissue evidence="8">Blood</tissue>
    </source>
</reference>
<sequence length="1464" mass="159121">MGAGTSTEQAADKPTEEQVEQCVDLGQSEQDGEEVEVNTAGDAKLLQTNGKVAIINGATEEGEGVEGGLQASDVNGHGTEEEILAVVKEVEQQEPASIALHEEPAENMGVVNNDTTTKETPKEDGQIETPEVTDTDTTPETEEKAESPDQANENQSNEVGFKKVFKFVGFKFTVKKDKTEKSEPVKLLNVKKEEVEVNGTDNHEEHIDTATDEKTEVQQDSNDSEQPIEIADKTEEAVETPEENQQKVEESEVEKDQKSPVSPTNPVVAETSSPFRRFFTQGWAGLRKKTSFRKSKEEDPQEVEKHVKVEEQEMVEAQEAVKEENATETQPTADKELSKSSSEDSKVSTEENKQPVTEEKPKEEEPSPDAEPKLEESIKVDEVVSVAENKESIPEVTLVPETIAGPEIKAEAEIVDVNVETETTDGIANGISESAEEITKDLQEICETRAVDNDQPQLASSSEGVETEKSQEAITTEAELLSSQEKAKLQGSPLKKLFSSSGLRKLSGKKSKSKKDDEGKIDATTEAITSESPEAPDINAEDSSPSSPDESADTSPTEKPVDADQQAAEGEAEGTTSDGERKKDGITPWASFKKLVTPKRRPKRPSESDKEDEVEKVKTSTMSSTESAGTVENQEEPKETNEEQKLEKSTEESKKKVDSSVSWEALICVGSSKKRARKTSDSDSDEGIKSQDEAKKAEEVVPAKETDSDSPITSSQEQPLQESTSPDQPGSPTEGDGVSTWQSFKRLVTPRRKSRTRAEEKTDETAAAANAEQSTSDGETGKDETWVSFKKLIPGRKKKKSDGKQEHPTTETGQPLNEAAEDDSDEPTVVPLSEFDAAEQEKLDAQKSLDEAVPAVVREQEESTEELIHAVTVTVIEGERAITSLEERSPSWISAKVSETIEHAKETEEAAERIKTEITVEETVILSTVSQVNTEIPKTLINEMELTSEALTALEEAIENSCAEETTEMISAVSQLGESVVSTEEATPVPEEDASVKTLEDQKKHTENILHEAAEKAKLTIDTLEFQTSQDVTDLSTINIQDSVMPIVCGVAPLCAEESTILTPVTSEHQDDKSIIVTAEETVQQTEERCEDASYSFITAPVVQVFSTVLEAVATKDDSPAAEAALTNEDLITSTELKDNTDDLDKVLAEELSAVHASNELQTKEADSVSAENVSGKVQPEDIVAVSSDVQAEELVSASSELQSEENVSVSGEVQPEEVVPVASEMLSENIVAVSNESGDVQSEEVANVSSELQCEQVVFVLHQMQPEESLPVLCEEQPKEVVPISTEEQPEVIPEASNEMQSVEVVAESSEVQPEEVIAQSSEVQPEEVIAQSSEVQPEEDLAQSSEAQPVEAVAELSEEQPNIVVPELSEVQPKEVVPESSEVQPKEVVPESSEVQPKEVVPESSKVQPKEVVPESSEVQPKEVVPESSEVQPKEVVPESSEVQPKEVVPESSEFTCQRSGT</sequence>
<evidence type="ECO:0000256" key="5">
    <source>
        <dbReference type="ARBA" id="ARBA00023288"/>
    </source>
</evidence>
<feature type="compositionally biased region" description="Acidic residues" evidence="6">
    <location>
        <begin position="131"/>
        <end position="140"/>
    </location>
</feature>
<evidence type="ECO:0000256" key="4">
    <source>
        <dbReference type="ARBA" id="ARBA00023136"/>
    </source>
</evidence>
<evidence type="ECO:0000313" key="8">
    <source>
        <dbReference type="EMBL" id="KAG8583530.1"/>
    </source>
</evidence>